<evidence type="ECO:0000256" key="3">
    <source>
        <dbReference type="ARBA" id="ARBA00023015"/>
    </source>
</evidence>
<dbReference type="Pfam" id="PF03634">
    <property type="entry name" value="TCP"/>
    <property type="match status" value="1"/>
</dbReference>
<evidence type="ECO:0000256" key="4">
    <source>
        <dbReference type="ARBA" id="ARBA00023125"/>
    </source>
</evidence>
<evidence type="ECO:0000256" key="1">
    <source>
        <dbReference type="ARBA" id="ARBA00004123"/>
    </source>
</evidence>
<evidence type="ECO:0000256" key="2">
    <source>
        <dbReference type="ARBA" id="ARBA00022473"/>
    </source>
</evidence>
<keyword evidence="5" id="KW-0804">Transcription</keyword>
<dbReference type="InterPro" id="IPR005333">
    <property type="entry name" value="Transcription_factor_TCP"/>
</dbReference>
<reference evidence="9" key="1">
    <citation type="journal article" date="2018" name="Front. Plant Sci.">
        <title>Patterning the Asteraceae Capitulum: Duplications and Differential Expression of the Flower Symmetry CYC2-Like Genes.</title>
        <authorList>
            <person name="Chen J."/>
            <person name="Shen C.Z."/>
            <person name="Guo Y.P."/>
            <person name="Rao G.Y."/>
        </authorList>
    </citation>
    <scope>NUCLEOTIDE SEQUENCE</scope>
</reference>
<keyword evidence="2" id="KW-0217">Developmental protein</keyword>
<keyword evidence="4" id="KW-0238">DNA-binding</keyword>
<dbReference type="PROSITE" id="PS51370">
    <property type="entry name" value="R"/>
    <property type="match status" value="1"/>
</dbReference>
<dbReference type="PROSITE" id="PS51369">
    <property type="entry name" value="TCP"/>
    <property type="match status" value="1"/>
</dbReference>
<evidence type="ECO:0000313" key="9">
    <source>
        <dbReference type="EMBL" id="AXM05022.1"/>
    </source>
</evidence>
<evidence type="ECO:0000259" key="7">
    <source>
        <dbReference type="PROSITE" id="PS51369"/>
    </source>
</evidence>
<dbReference type="GO" id="GO:0005634">
    <property type="term" value="C:nucleus"/>
    <property type="evidence" value="ECO:0007669"/>
    <property type="project" value="UniProtKB-SubCell"/>
</dbReference>
<dbReference type="AlphaFoldDB" id="A0A346D3K4"/>
<feature type="domain" description="TCP" evidence="7">
    <location>
        <begin position="92"/>
        <end position="150"/>
    </location>
</feature>
<comment type="subcellular location">
    <subcellularLocation>
        <location evidence="1">Nucleus</location>
    </subcellularLocation>
</comment>
<evidence type="ECO:0000256" key="5">
    <source>
        <dbReference type="ARBA" id="ARBA00023163"/>
    </source>
</evidence>
<evidence type="ECO:0000259" key="8">
    <source>
        <dbReference type="PROSITE" id="PS51370"/>
    </source>
</evidence>
<dbReference type="GO" id="GO:0003700">
    <property type="term" value="F:DNA-binding transcription factor activity"/>
    <property type="evidence" value="ECO:0007669"/>
    <property type="project" value="InterPro"/>
</dbReference>
<organism evidence="9">
    <name type="scientific">Sinosenecio oldhamianus</name>
    <dbReference type="NCBI Taxonomy" id="186970"/>
    <lineage>
        <taxon>Eukaryota</taxon>
        <taxon>Viridiplantae</taxon>
        <taxon>Streptophyta</taxon>
        <taxon>Embryophyta</taxon>
        <taxon>Tracheophyta</taxon>
        <taxon>Spermatophyta</taxon>
        <taxon>Magnoliopsida</taxon>
        <taxon>eudicotyledons</taxon>
        <taxon>Gunneridae</taxon>
        <taxon>Pentapetalae</taxon>
        <taxon>asterids</taxon>
        <taxon>campanulids</taxon>
        <taxon>Asterales</taxon>
        <taxon>Asteraceae</taxon>
        <taxon>Asteroideae</taxon>
        <taxon>Senecioneae</taxon>
        <taxon>Tussilagininae</taxon>
        <taxon>Sinosenecio</taxon>
    </lineage>
</organism>
<sequence length="282" mass="32574">MFSSNPFSSTTNGFSCSDYFFDQEKDDVDHFDKNPFFSGEFLFHADPDNLTTIKPQGFVMHQHQQLFSDDEDDDDLLDSVISPYKKKISISKKDGHSKIDTARGPRDRRVRLSIGIAQKFFCLQDLLGFDKASKTLDWLLTKSITAIKDLVEETNQCSSSTITTEQTKVRFLESIKETSDDDKTAENLKSCVDVKKKKMTQRCNKPRFQDNLARNQSRVEARARARERTKEKMRVKKTLVVPDSSESGCWGQIEPQNIDYEERRWENIMDQETSKQSKDSSF</sequence>
<dbReference type="GO" id="GO:0043565">
    <property type="term" value="F:sequence-specific DNA binding"/>
    <property type="evidence" value="ECO:0007669"/>
    <property type="project" value="TreeGrafter"/>
</dbReference>
<keyword evidence="3" id="KW-0805">Transcription regulation</keyword>
<accession>A0A346D3K4</accession>
<dbReference type="InterPro" id="IPR017888">
    <property type="entry name" value="CYC/TB1_R_domain"/>
</dbReference>
<dbReference type="InterPro" id="IPR017887">
    <property type="entry name" value="TF_TCP_subgr"/>
</dbReference>
<evidence type="ECO:0000256" key="6">
    <source>
        <dbReference type="ARBA" id="ARBA00023242"/>
    </source>
</evidence>
<keyword evidence="6" id="KW-0539">Nucleus</keyword>
<dbReference type="EMBL" id="MG593437">
    <property type="protein sequence ID" value="AXM05022.1"/>
    <property type="molecule type" value="Genomic_DNA"/>
</dbReference>
<dbReference type="PANTHER" id="PTHR31072">
    <property type="entry name" value="TRANSCRIPTION FACTOR TCP4-RELATED"/>
    <property type="match status" value="1"/>
</dbReference>
<proteinExistence type="predicted"/>
<dbReference type="PANTHER" id="PTHR31072:SF224">
    <property type="entry name" value="TRANSCRIPTION FACTOR TCP1"/>
    <property type="match status" value="1"/>
</dbReference>
<name>A0A346D3K4_9ASTR</name>
<dbReference type="GO" id="GO:2000032">
    <property type="term" value="P:regulation of secondary shoot formation"/>
    <property type="evidence" value="ECO:0007669"/>
    <property type="project" value="TreeGrafter"/>
</dbReference>
<feature type="domain" description="R" evidence="8">
    <location>
        <begin position="215"/>
        <end position="232"/>
    </location>
</feature>
<protein>
    <submittedName>
        <fullName evidence="9">Cycloidea-like protein</fullName>
    </submittedName>
</protein>